<dbReference type="EMBL" id="PYGK01000007">
    <property type="protein sequence ID" value="PSL29042.1"/>
    <property type="molecule type" value="Genomic_DNA"/>
</dbReference>
<proteinExistence type="predicted"/>
<evidence type="ECO:0000256" key="1">
    <source>
        <dbReference type="SAM" id="MobiDB-lite"/>
    </source>
</evidence>
<keyword evidence="4" id="KW-1185">Reference proteome</keyword>
<keyword evidence="3" id="KW-0456">Lyase</keyword>
<dbReference type="RefSeq" id="WP_106603428.1">
    <property type="nucleotide sequence ID" value="NZ_PYGK01000007.1"/>
</dbReference>
<dbReference type="AlphaFoldDB" id="A0A2P8G4Z0"/>
<accession>A0A2P8G4Z0</accession>
<keyword evidence="2" id="KW-0732">Signal</keyword>
<evidence type="ECO:0000313" key="4">
    <source>
        <dbReference type="Proteomes" id="UP000240978"/>
    </source>
</evidence>
<evidence type="ECO:0000256" key="2">
    <source>
        <dbReference type="SAM" id="SignalP"/>
    </source>
</evidence>
<organism evidence="3 4">
    <name type="scientific">Chitinophaga ginsengisoli</name>
    <dbReference type="NCBI Taxonomy" id="363837"/>
    <lineage>
        <taxon>Bacteria</taxon>
        <taxon>Pseudomonadati</taxon>
        <taxon>Bacteroidota</taxon>
        <taxon>Chitinophagia</taxon>
        <taxon>Chitinophagales</taxon>
        <taxon>Chitinophagaceae</taxon>
        <taxon>Chitinophaga</taxon>
    </lineage>
</organism>
<feature type="signal peptide" evidence="2">
    <location>
        <begin position="1"/>
        <end position="27"/>
    </location>
</feature>
<dbReference type="Gene3D" id="2.160.20.10">
    <property type="entry name" value="Single-stranded right-handed beta-helix, Pectin lyase-like"/>
    <property type="match status" value="1"/>
</dbReference>
<feature type="chain" id="PRO_5015156634" evidence="2">
    <location>
        <begin position="28"/>
        <end position="451"/>
    </location>
</feature>
<dbReference type="InterPro" id="IPR012334">
    <property type="entry name" value="Pectin_lyas_fold"/>
</dbReference>
<gene>
    <name evidence="3" type="ORF">CLV42_107188</name>
</gene>
<protein>
    <submittedName>
        <fullName evidence="3">Poly(Beta-D-mannuronate) lyase</fullName>
    </submittedName>
</protein>
<dbReference type="CDD" id="cd14251">
    <property type="entry name" value="PL-6"/>
    <property type="match status" value="1"/>
</dbReference>
<feature type="region of interest" description="Disordered" evidence="1">
    <location>
        <begin position="422"/>
        <end position="451"/>
    </location>
</feature>
<name>A0A2P8G4Z0_9BACT</name>
<sequence>MITLQPHSYVRKIPLLLFSLLAVIITACQKTDTGIAGPALREQKTSLVTSIINVSTSAALNTALSNATDGDIIVLADGSYSGFTVTKNNITIQAANKGKAIITSGIIRYQQISGVTIQGLKITTSGASKTVDGESFKLAVWFEASDDCRLAGCTIVLSGHSKTTDWIMLSGNSNNNRIDHNEFGANNIEGHYIFVRGNRTGISVPSDRTDWANGNGPNNPNVARNTTIDYNYFHDQTTAASAAITMGGIGLAGDYQQTNTIFEKNLLVNCDGDAEIIENKSSNNIIRNNTIRTSIGMISLRSGNNCTVSGNLMLQEGKTGTGGIKIYEKNHTVTGNYIDNPQDYGFVLGAGDSYTNPSFGHAQVFNANVSNNIWINLNTRGVIIGHGGDGTVSPEGCTFGNNALRGSVSPLINLSHPGNTVFTNNTTSGSNPGMPGTPLTTANTGPASYSY</sequence>
<feature type="compositionally biased region" description="Polar residues" evidence="1">
    <location>
        <begin position="422"/>
        <end position="431"/>
    </location>
</feature>
<dbReference type="Pfam" id="PF14592">
    <property type="entry name" value="Chondroitinas_B"/>
    <property type="match status" value="1"/>
</dbReference>
<dbReference type="InterPro" id="IPR011050">
    <property type="entry name" value="Pectin_lyase_fold/virulence"/>
</dbReference>
<dbReference type="InterPro" id="IPR039513">
    <property type="entry name" value="PL-6"/>
</dbReference>
<reference evidence="3 4" key="1">
    <citation type="submission" date="2018-03" db="EMBL/GenBank/DDBJ databases">
        <title>Genomic Encyclopedia of Archaeal and Bacterial Type Strains, Phase II (KMG-II): from individual species to whole genera.</title>
        <authorList>
            <person name="Goeker M."/>
        </authorList>
    </citation>
    <scope>NUCLEOTIDE SEQUENCE [LARGE SCALE GENOMIC DNA]</scope>
    <source>
        <strain evidence="3 4">DSM 18107</strain>
    </source>
</reference>
<evidence type="ECO:0000313" key="3">
    <source>
        <dbReference type="EMBL" id="PSL29042.1"/>
    </source>
</evidence>
<feature type="compositionally biased region" description="Polar residues" evidence="1">
    <location>
        <begin position="438"/>
        <end position="451"/>
    </location>
</feature>
<dbReference type="GO" id="GO:0016829">
    <property type="term" value="F:lyase activity"/>
    <property type="evidence" value="ECO:0007669"/>
    <property type="project" value="UniProtKB-KW"/>
</dbReference>
<dbReference type="SUPFAM" id="SSF51126">
    <property type="entry name" value="Pectin lyase-like"/>
    <property type="match status" value="1"/>
</dbReference>
<dbReference type="OrthoDB" id="6475864at2"/>
<comment type="caution">
    <text evidence="3">The sequence shown here is derived from an EMBL/GenBank/DDBJ whole genome shotgun (WGS) entry which is preliminary data.</text>
</comment>
<dbReference type="Proteomes" id="UP000240978">
    <property type="component" value="Unassembled WGS sequence"/>
</dbReference>